<accession>A0A2H6LCC2</accession>
<comment type="caution">
    <text evidence="2">The sequence shown here is derived from an EMBL/GenBank/DDBJ whole genome shotgun (WGS) entry which is preliminary data.</text>
</comment>
<dbReference type="AlphaFoldDB" id="A0A2H6LCC2"/>
<evidence type="ECO:0000256" key="1">
    <source>
        <dbReference type="SAM" id="Phobius"/>
    </source>
</evidence>
<sequence length="82" mass="9051">MVSVTWAVDVELVSGADGFSAVGVLLQALKLTIAAVAMVKQKYLNFFMFLTVGMTQCRRFGYAHFAGNAILLQLLMKFLNLF</sequence>
<keyword evidence="3" id="KW-1185">Reference proteome</keyword>
<dbReference type="Proteomes" id="UP000236527">
    <property type="component" value="Unassembled WGS sequence"/>
</dbReference>
<proteinExistence type="predicted"/>
<feature type="transmembrane region" description="Helical" evidence="1">
    <location>
        <begin position="60"/>
        <end position="79"/>
    </location>
</feature>
<keyword evidence="1" id="KW-0812">Transmembrane</keyword>
<dbReference type="EMBL" id="BDGE01000010">
    <property type="protein sequence ID" value="GBE90881.1"/>
    <property type="molecule type" value="Genomic_DNA"/>
</dbReference>
<keyword evidence="1" id="KW-1133">Transmembrane helix</keyword>
<gene>
    <name evidence="2" type="ORF">NCWK1_0601</name>
</gene>
<protein>
    <submittedName>
        <fullName evidence="2">Uncharacterized protein</fullName>
    </submittedName>
</protein>
<organism evidence="2 3">
    <name type="scientific">Nostoc cycadae WK-1</name>
    <dbReference type="NCBI Taxonomy" id="1861711"/>
    <lineage>
        <taxon>Bacteria</taxon>
        <taxon>Bacillati</taxon>
        <taxon>Cyanobacteriota</taxon>
        <taxon>Cyanophyceae</taxon>
        <taxon>Nostocales</taxon>
        <taxon>Nostocaceae</taxon>
        <taxon>Nostoc</taxon>
    </lineage>
</organism>
<evidence type="ECO:0000313" key="2">
    <source>
        <dbReference type="EMBL" id="GBE90881.1"/>
    </source>
</evidence>
<evidence type="ECO:0000313" key="3">
    <source>
        <dbReference type="Proteomes" id="UP000236527"/>
    </source>
</evidence>
<keyword evidence="1" id="KW-0472">Membrane</keyword>
<name>A0A2H6LCC2_9NOSO</name>
<reference evidence="3" key="1">
    <citation type="journal article" date="2018" name="Genome Announc.">
        <title>Draft Genome Sequence of the Nitrogen-Fixing and Hormogonia-Inducing Cyanobacterium Nostoc cycadae Strain WK-1, Isolated from the Coralloid Roots of Cycas revoluta.</title>
        <authorList>
            <person name="Kanesaki Y."/>
            <person name="Hirose M."/>
            <person name="Hirose Y."/>
            <person name="Fujisawa T."/>
            <person name="Nakamura Y."/>
            <person name="Watanabe S."/>
            <person name="Matsunaga S."/>
            <person name="Uchida H."/>
            <person name="Murakami A."/>
        </authorList>
    </citation>
    <scope>NUCLEOTIDE SEQUENCE [LARGE SCALE GENOMIC DNA]</scope>
    <source>
        <strain evidence="3">WK-1</strain>
    </source>
</reference>
<feature type="transmembrane region" description="Helical" evidence="1">
    <location>
        <begin position="20"/>
        <end position="39"/>
    </location>
</feature>